<reference evidence="3 4" key="1">
    <citation type="journal article" date="2015" name="Plant Cell">
        <title>Oil accumulation by the oleaginous diatom Fistulifera solaris as revealed by the genome and transcriptome.</title>
        <authorList>
            <person name="Tanaka T."/>
            <person name="Maeda Y."/>
            <person name="Veluchamy A."/>
            <person name="Tanaka M."/>
            <person name="Abida H."/>
            <person name="Marechal E."/>
            <person name="Bowler C."/>
            <person name="Muto M."/>
            <person name="Sunaga Y."/>
            <person name="Tanaka M."/>
            <person name="Yoshino T."/>
            <person name="Taniguchi T."/>
            <person name="Fukuda Y."/>
            <person name="Nemoto M."/>
            <person name="Matsumoto M."/>
            <person name="Wong P.S."/>
            <person name="Aburatani S."/>
            <person name="Fujibuchi W."/>
        </authorList>
    </citation>
    <scope>NUCLEOTIDE SEQUENCE [LARGE SCALE GENOMIC DNA]</scope>
    <source>
        <strain evidence="3 4">JPCC DA0580</strain>
    </source>
</reference>
<dbReference type="Pfam" id="PF07727">
    <property type="entry name" value="RVT_2"/>
    <property type="match status" value="1"/>
</dbReference>
<dbReference type="SUPFAM" id="SSF53098">
    <property type="entry name" value="Ribonuclease H-like"/>
    <property type="match status" value="1"/>
</dbReference>
<feature type="domain" description="Integrase catalytic" evidence="2">
    <location>
        <begin position="801"/>
        <end position="984"/>
    </location>
</feature>
<dbReference type="GO" id="GO:0003676">
    <property type="term" value="F:nucleic acid binding"/>
    <property type="evidence" value="ECO:0007669"/>
    <property type="project" value="InterPro"/>
</dbReference>
<dbReference type="PROSITE" id="PS50994">
    <property type="entry name" value="INTEGRASE"/>
    <property type="match status" value="1"/>
</dbReference>
<dbReference type="OrthoDB" id="41786at2759"/>
<dbReference type="Proteomes" id="UP000198406">
    <property type="component" value="Unassembled WGS sequence"/>
</dbReference>
<accession>A0A1Z5JXK3</accession>
<keyword evidence="4" id="KW-1185">Reference proteome</keyword>
<gene>
    <name evidence="3" type="ORF">FisN_26Hu049</name>
</gene>
<dbReference type="PANTHER" id="PTHR11439:SF467">
    <property type="entry name" value="INTEGRASE CATALYTIC DOMAIN-CONTAINING PROTEIN"/>
    <property type="match status" value="1"/>
</dbReference>
<dbReference type="EMBL" id="BDSP01000132">
    <property type="protein sequence ID" value="GAX18755.1"/>
    <property type="molecule type" value="Genomic_DNA"/>
</dbReference>
<dbReference type="InterPro" id="IPR036397">
    <property type="entry name" value="RNaseH_sf"/>
</dbReference>
<dbReference type="InterPro" id="IPR013103">
    <property type="entry name" value="RVT_2"/>
</dbReference>
<dbReference type="PANTHER" id="PTHR11439">
    <property type="entry name" value="GAG-POL-RELATED RETROTRANSPOSON"/>
    <property type="match status" value="1"/>
</dbReference>
<dbReference type="Gene3D" id="3.30.420.10">
    <property type="entry name" value="Ribonuclease H-like superfamily/Ribonuclease H"/>
    <property type="match status" value="1"/>
</dbReference>
<sequence>MADANANNANAAPNAVPFALSPGLSTNQVINFATREGSRLYETATKQIGEERFDCDPGRMRAFIEAFGIHANNFGWGIIFNIPVDLEQAEPAQHTTNLITNYGDITLEHIQEHARTYVSSQTRAAQDSYMAANCLLNNLSSTAIDKITIWRDQYTINGIISGPCLFKVIIRETYIDTNATVTHIRTQLSSLDQYLPTVQHNITKVNQHVKQLLEGLAARGETTNDLLANLFKGYKAASDRTFVNYIMKKEEDYHEGVSMTPDHLMNLADNKYKMLVQLSQWNAPSPEEEKILALEAKLQQLESKRKTNNNTKSSAKNQLKGKTQRNRNTPKPEWMSVPPAEGEPKHKTVEKVEYFWCDHHNSWGKHKTVDCRQANIGTSGSSKTKIDSKKKKLIKAFAALMGDEIFCLFGDLSNDVGKRYVPKRLRKETVSNRLKAIGQRAQNSIQTYLVRVHTYWIRHKARQTYQYRVKQAKKRSNPSTRTPLIRFRNPIMDWWRERQFRQRRVLLMMTAMCYSTNTVPLVLTTTFDTDSVPVGIDNRCSACISHVASDFIGELSDTNLIIKGFGGSRTTNVKKGTLKWSWESDEGKMVSFTIPNSYYVPEGKVRLLSPQHWAKHTGHKLSGCDTTSKHAVLYWGNNKKTVPIDTSSNVATFYSAPGFRKFAAFCTEASIPDDDDENPLCFDAQEDTTDVTEGANEDSEGAEPFQSRTVDFEFEGKEDKPVIQESDTATSPSIPAAELLAYHRLYGHAPMEKLQELAKQGVIPRRLAKCPTPVCTACLYGRATKRQWRTKPAKQGKNIQAPTHPGQTVAVDQMVSPTPGFIAQLTGILTTKRYLYATVFVDLYSNLSYVHLQKTQSASETLEAKQAFEQYARNCGVEKIKHYHADNGIFNSNTWVNDCATKGQGLSFAGVGAHHQNGRAERRIRQLQELTRAMLIDAQHRWPQAITTQLWPYALRMANDSINHMPNMKHAERRTPYQLFANTDVHSNPIHWKPFGCPVFVLDATLQGGKSRIFHKWRLRSHLGIYLGRSPVHSRSVALVLNPDTGLVSPQFHVKFDSKFETVPDLAKTCLWQLKAGFVVAPDAQQPSSPSVTPPAPPVPQPLESEAVPPPNAPILPSEHPDADVPPIDEQAESLPAPPQPQPQRERSTRRRRPVTRLIEIMVAMFACELTHQLPDVKGEIFAYETLQSASTKLNPPDPFYVFKTSADPDSMYLHQARKEPDWPEFSKGMDTEIDDQMANGNFSLFPKSQVPEGATILPTVWQLRRKRDIMTREVKKWKARLTIDGSRMKYGRDYELTYSPVANWSSIRLLLAMVIVHGWKTKQLDYVQAFPQAPRDKEIYLSIPKGYKIQGASPDEYVLKVHKNVYGAKDASRTWFLYLRKKLIEIGFRQSHILAGPNEKEIEEIIEKMKQIKLDITVEGDLSDFLGVNINRIDESTIELKQPHLIDSILKDLKLERDEVKTKDIPMASSKLLSKHPKSPPFDKSFHYTSVIGKMNYLTRGSRPDIAYAVHQCARFASDPRKEHGDAIRWLGKYLKGTRDKGMILKPDISKSLEVHVDADFAGNWDPEIAFEDRNTARSRHGFLITYAGVLLHHKSQLQTEIALSSTESEFTGLSYALRDAIPIMNTLKEMQALGFDVSEWRPKVHCKVFEDNSGALEIAKVPKARPRTKHLNVKLHHFRSYVDSGDITIHKIDTLEQTADILTKPLTYDLFVKHRMAILGW</sequence>
<dbReference type="InterPro" id="IPR012337">
    <property type="entry name" value="RNaseH-like_sf"/>
</dbReference>
<dbReference type="InterPro" id="IPR001584">
    <property type="entry name" value="Integrase_cat-core"/>
</dbReference>
<feature type="compositionally biased region" description="Pro residues" evidence="1">
    <location>
        <begin position="1092"/>
        <end position="1101"/>
    </location>
</feature>
<dbReference type="GO" id="GO:0015074">
    <property type="term" value="P:DNA integration"/>
    <property type="evidence" value="ECO:0007669"/>
    <property type="project" value="InterPro"/>
</dbReference>
<evidence type="ECO:0000313" key="4">
    <source>
        <dbReference type="Proteomes" id="UP000198406"/>
    </source>
</evidence>
<evidence type="ECO:0000256" key="1">
    <source>
        <dbReference type="SAM" id="MobiDB-lite"/>
    </source>
</evidence>
<protein>
    <recommendedName>
        <fullName evidence="2">Integrase catalytic domain-containing protein</fullName>
    </recommendedName>
</protein>
<proteinExistence type="predicted"/>
<feature type="region of interest" description="Disordered" evidence="1">
    <location>
        <begin position="1083"/>
        <end position="1153"/>
    </location>
</feature>
<feature type="region of interest" description="Disordered" evidence="1">
    <location>
        <begin position="302"/>
        <end position="343"/>
    </location>
</feature>
<name>A0A1Z5JXK3_FISSO</name>
<feature type="compositionally biased region" description="Low complexity" evidence="1">
    <location>
        <begin position="308"/>
        <end position="317"/>
    </location>
</feature>
<dbReference type="CDD" id="cd09272">
    <property type="entry name" value="RNase_HI_RT_Ty1"/>
    <property type="match status" value="1"/>
</dbReference>
<evidence type="ECO:0000259" key="2">
    <source>
        <dbReference type="PROSITE" id="PS50994"/>
    </source>
</evidence>
<comment type="caution">
    <text evidence="3">The sequence shown here is derived from an EMBL/GenBank/DDBJ whole genome shotgun (WGS) entry which is preliminary data.</text>
</comment>
<evidence type="ECO:0000313" key="3">
    <source>
        <dbReference type="EMBL" id="GAX18755.1"/>
    </source>
</evidence>
<organism evidence="3 4">
    <name type="scientific">Fistulifera solaris</name>
    <name type="common">Oleaginous diatom</name>
    <dbReference type="NCBI Taxonomy" id="1519565"/>
    <lineage>
        <taxon>Eukaryota</taxon>
        <taxon>Sar</taxon>
        <taxon>Stramenopiles</taxon>
        <taxon>Ochrophyta</taxon>
        <taxon>Bacillariophyta</taxon>
        <taxon>Bacillariophyceae</taxon>
        <taxon>Bacillariophycidae</taxon>
        <taxon>Naviculales</taxon>
        <taxon>Naviculaceae</taxon>
        <taxon>Fistulifera</taxon>
    </lineage>
</organism>
<dbReference type="InParanoid" id="A0A1Z5JXK3"/>